<dbReference type="PROSITE" id="PS00108">
    <property type="entry name" value="PROTEIN_KINASE_ST"/>
    <property type="match status" value="1"/>
</dbReference>
<dbReference type="FunFam" id="1.10.510.10:FF:000714">
    <property type="entry name" value="Kinase family with leucine-rich repeat domain-containing protein"/>
    <property type="match status" value="1"/>
</dbReference>
<dbReference type="AlphaFoldDB" id="A0ABD1HEY0"/>
<dbReference type="SMART" id="SM00220">
    <property type="entry name" value="S_TKc"/>
    <property type="match status" value="1"/>
</dbReference>
<dbReference type="Proteomes" id="UP001567538">
    <property type="component" value="Unassembled WGS sequence"/>
</dbReference>
<evidence type="ECO:0000313" key="12">
    <source>
        <dbReference type="Proteomes" id="UP001567538"/>
    </source>
</evidence>
<keyword evidence="4" id="KW-0808">Transferase</keyword>
<protein>
    <recommendedName>
        <fullName evidence="2">non-specific serine/threonine protein kinase</fullName>
        <ecNumber evidence="2">2.7.11.1</ecNumber>
    </recommendedName>
</protein>
<dbReference type="EMBL" id="JBEAFC010000006">
    <property type="protein sequence ID" value="KAL1555006.1"/>
    <property type="molecule type" value="Genomic_DNA"/>
</dbReference>
<dbReference type="InterPro" id="IPR011009">
    <property type="entry name" value="Kinase-like_dom_sf"/>
</dbReference>
<comment type="caution">
    <text evidence="11">The sequence shown here is derived from an EMBL/GenBank/DDBJ whole genome shotgun (WGS) entry which is preliminary data.</text>
</comment>
<feature type="domain" description="Protein kinase" evidence="10">
    <location>
        <begin position="1"/>
        <end position="204"/>
    </location>
</feature>
<dbReference type="PROSITE" id="PS50011">
    <property type="entry name" value="PROTEIN_KINASE_DOM"/>
    <property type="match status" value="1"/>
</dbReference>
<dbReference type="SUPFAM" id="SSF56112">
    <property type="entry name" value="Protein kinase-like (PK-like)"/>
    <property type="match status" value="1"/>
</dbReference>
<comment type="subcellular location">
    <subcellularLocation>
        <location evidence="1">Membrane</location>
        <topology evidence="1">Single-pass type I membrane protein</topology>
    </subcellularLocation>
</comment>
<accession>A0ABD1HEY0</accession>
<dbReference type="PANTHER" id="PTHR48006:SF102">
    <property type="entry name" value="LEUCINE-RICH REPEAT-CONTAINING PROTEIN DDB_G0281931-RELATED"/>
    <property type="match status" value="1"/>
</dbReference>
<gene>
    <name evidence="11" type="ORF">AAHA92_15495</name>
</gene>
<dbReference type="PANTHER" id="PTHR48006">
    <property type="entry name" value="LEUCINE-RICH REPEAT-CONTAINING PROTEIN DDB_G0281931-RELATED"/>
    <property type="match status" value="1"/>
</dbReference>
<comment type="catalytic activity">
    <reaction evidence="9">
        <text>L-seryl-[protein] + ATP = O-phospho-L-seryl-[protein] + ADP + H(+)</text>
        <dbReference type="Rhea" id="RHEA:17989"/>
        <dbReference type="Rhea" id="RHEA-COMP:9863"/>
        <dbReference type="Rhea" id="RHEA-COMP:11604"/>
        <dbReference type="ChEBI" id="CHEBI:15378"/>
        <dbReference type="ChEBI" id="CHEBI:29999"/>
        <dbReference type="ChEBI" id="CHEBI:30616"/>
        <dbReference type="ChEBI" id="CHEBI:83421"/>
        <dbReference type="ChEBI" id="CHEBI:456216"/>
        <dbReference type="EC" id="2.7.11.1"/>
    </reaction>
</comment>
<evidence type="ECO:0000259" key="10">
    <source>
        <dbReference type="PROSITE" id="PS50011"/>
    </source>
</evidence>
<keyword evidence="7" id="KW-0067">ATP-binding</keyword>
<dbReference type="InterPro" id="IPR000719">
    <property type="entry name" value="Prot_kinase_dom"/>
</dbReference>
<keyword evidence="3" id="KW-0723">Serine/threonine-protein kinase</keyword>
<evidence type="ECO:0000256" key="6">
    <source>
        <dbReference type="ARBA" id="ARBA00022777"/>
    </source>
</evidence>
<dbReference type="GO" id="GO:0005524">
    <property type="term" value="F:ATP binding"/>
    <property type="evidence" value="ECO:0007669"/>
    <property type="project" value="UniProtKB-KW"/>
</dbReference>
<evidence type="ECO:0000256" key="8">
    <source>
        <dbReference type="ARBA" id="ARBA00047899"/>
    </source>
</evidence>
<evidence type="ECO:0000256" key="7">
    <source>
        <dbReference type="ARBA" id="ARBA00022840"/>
    </source>
</evidence>
<evidence type="ECO:0000256" key="1">
    <source>
        <dbReference type="ARBA" id="ARBA00004479"/>
    </source>
</evidence>
<evidence type="ECO:0000256" key="5">
    <source>
        <dbReference type="ARBA" id="ARBA00022741"/>
    </source>
</evidence>
<reference evidence="11 12" key="1">
    <citation type="submission" date="2024-06" db="EMBL/GenBank/DDBJ databases">
        <title>A chromosome level genome sequence of Diviner's sage (Salvia divinorum).</title>
        <authorList>
            <person name="Ford S.A."/>
            <person name="Ro D.-K."/>
            <person name="Ness R.W."/>
            <person name="Phillips M.A."/>
        </authorList>
    </citation>
    <scope>NUCLEOTIDE SEQUENCE [LARGE SCALE GENOMIC DNA]</scope>
    <source>
        <strain evidence="11">SAF-2024a</strain>
        <tissue evidence="11">Leaf</tissue>
    </source>
</reference>
<keyword evidence="6 11" id="KW-0418">Kinase</keyword>
<dbReference type="InterPro" id="IPR051824">
    <property type="entry name" value="LRR_Rcpt-Like_S/T_Kinase"/>
</dbReference>
<dbReference type="Pfam" id="PF00069">
    <property type="entry name" value="Pkinase"/>
    <property type="match status" value="1"/>
</dbReference>
<keyword evidence="12" id="KW-1185">Reference proteome</keyword>
<evidence type="ECO:0000256" key="4">
    <source>
        <dbReference type="ARBA" id="ARBA00022679"/>
    </source>
</evidence>
<evidence type="ECO:0000256" key="9">
    <source>
        <dbReference type="ARBA" id="ARBA00048679"/>
    </source>
</evidence>
<dbReference type="EC" id="2.7.11.1" evidence="2"/>
<evidence type="ECO:0000256" key="3">
    <source>
        <dbReference type="ARBA" id="ARBA00022527"/>
    </source>
</evidence>
<dbReference type="GO" id="GO:0016020">
    <property type="term" value="C:membrane"/>
    <property type="evidence" value="ECO:0007669"/>
    <property type="project" value="UniProtKB-SubCell"/>
</dbReference>
<proteinExistence type="predicted"/>
<evidence type="ECO:0000256" key="2">
    <source>
        <dbReference type="ARBA" id="ARBA00012513"/>
    </source>
</evidence>
<name>A0ABD1HEY0_SALDI</name>
<dbReference type="InterPro" id="IPR008271">
    <property type="entry name" value="Ser/Thr_kinase_AS"/>
</dbReference>
<dbReference type="GO" id="GO:0004674">
    <property type="term" value="F:protein serine/threonine kinase activity"/>
    <property type="evidence" value="ECO:0007669"/>
    <property type="project" value="UniProtKB-KW"/>
</dbReference>
<evidence type="ECO:0000313" key="11">
    <source>
        <dbReference type="EMBL" id="KAL1555006.1"/>
    </source>
</evidence>
<keyword evidence="5" id="KW-0547">Nucleotide-binding</keyword>
<sequence>MENRSLDRWLHSRNRSYNISGSVHHVVLDWPKRLQIAIGAAHGLTYMHHHCSPPIVHRDVKSSNILLDSKFNAKITDFGLARKLIKHGEPNTKSVVAGSFGYMAPEYAQTRRVSEKIDVYSFGVVLLELITGKEGHCGDESSSLAEWAWRHIQEGKSIHDIMDEDLKDPLYLEDINTILKLGLICTSTYPLSRPAMKDVLQILLRCGQRLPISDKTDGNKYDVAPLLQSSEPERCFQSDESISLPYDELHLHDYSFTRKPRDLEIN</sequence>
<organism evidence="11 12">
    <name type="scientific">Salvia divinorum</name>
    <name type="common">Maria pastora</name>
    <name type="synonym">Diviner's sage</name>
    <dbReference type="NCBI Taxonomy" id="28513"/>
    <lineage>
        <taxon>Eukaryota</taxon>
        <taxon>Viridiplantae</taxon>
        <taxon>Streptophyta</taxon>
        <taxon>Embryophyta</taxon>
        <taxon>Tracheophyta</taxon>
        <taxon>Spermatophyta</taxon>
        <taxon>Magnoliopsida</taxon>
        <taxon>eudicotyledons</taxon>
        <taxon>Gunneridae</taxon>
        <taxon>Pentapetalae</taxon>
        <taxon>asterids</taxon>
        <taxon>lamiids</taxon>
        <taxon>Lamiales</taxon>
        <taxon>Lamiaceae</taxon>
        <taxon>Nepetoideae</taxon>
        <taxon>Mentheae</taxon>
        <taxon>Salviinae</taxon>
        <taxon>Salvia</taxon>
        <taxon>Salvia subgen. Calosphace</taxon>
    </lineage>
</organism>
<comment type="catalytic activity">
    <reaction evidence="8">
        <text>L-threonyl-[protein] + ATP = O-phospho-L-threonyl-[protein] + ADP + H(+)</text>
        <dbReference type="Rhea" id="RHEA:46608"/>
        <dbReference type="Rhea" id="RHEA-COMP:11060"/>
        <dbReference type="Rhea" id="RHEA-COMP:11605"/>
        <dbReference type="ChEBI" id="CHEBI:15378"/>
        <dbReference type="ChEBI" id="CHEBI:30013"/>
        <dbReference type="ChEBI" id="CHEBI:30616"/>
        <dbReference type="ChEBI" id="CHEBI:61977"/>
        <dbReference type="ChEBI" id="CHEBI:456216"/>
        <dbReference type="EC" id="2.7.11.1"/>
    </reaction>
</comment>
<dbReference type="Gene3D" id="1.10.510.10">
    <property type="entry name" value="Transferase(Phosphotransferase) domain 1"/>
    <property type="match status" value="1"/>
</dbReference>